<evidence type="ECO:0000313" key="2">
    <source>
        <dbReference type="Proteomes" id="UP000054805"/>
    </source>
</evidence>
<accession>A0A0V1ICU6</accession>
<dbReference type="Proteomes" id="UP000054805">
    <property type="component" value="Unassembled WGS sequence"/>
</dbReference>
<dbReference type="EMBL" id="JYDS01000233">
    <property type="protein sequence ID" value="KRZ20641.1"/>
    <property type="molecule type" value="Genomic_DNA"/>
</dbReference>
<name>A0A0V1ICU6_TRIPS</name>
<evidence type="ECO:0000313" key="1">
    <source>
        <dbReference type="EMBL" id="KRZ20641.1"/>
    </source>
</evidence>
<sequence length="117" mass="13170">MNLFEHRMYDILDCCNRTNAYYFIGCDPGVLLSFCDIMNMPDALIISMAEHILLIFAMLQAYEGNFNAHLDTEGRSFWRDLNKNGHGASDRGRCGKAQCVGGEEENGVQAVQLKSEK</sequence>
<gene>
    <name evidence="1" type="ORF">T4B_15295</name>
</gene>
<keyword evidence="2" id="KW-1185">Reference proteome</keyword>
<dbReference type="AlphaFoldDB" id="A0A0V1ICU6"/>
<reference evidence="1 2" key="1">
    <citation type="submission" date="2015-01" db="EMBL/GenBank/DDBJ databases">
        <title>Evolution of Trichinella species and genotypes.</title>
        <authorList>
            <person name="Korhonen P.K."/>
            <person name="Edoardo P."/>
            <person name="Giuseppe L.R."/>
            <person name="Gasser R.B."/>
        </authorList>
    </citation>
    <scope>NUCLEOTIDE SEQUENCE [LARGE SCALE GENOMIC DNA]</scope>
    <source>
        <strain evidence="1">ISS588</strain>
    </source>
</reference>
<protein>
    <submittedName>
        <fullName evidence="1">Uncharacterized protein</fullName>
    </submittedName>
</protein>
<organism evidence="1 2">
    <name type="scientific">Trichinella pseudospiralis</name>
    <name type="common">Parasitic roundworm</name>
    <dbReference type="NCBI Taxonomy" id="6337"/>
    <lineage>
        <taxon>Eukaryota</taxon>
        <taxon>Metazoa</taxon>
        <taxon>Ecdysozoa</taxon>
        <taxon>Nematoda</taxon>
        <taxon>Enoplea</taxon>
        <taxon>Dorylaimia</taxon>
        <taxon>Trichinellida</taxon>
        <taxon>Trichinellidae</taxon>
        <taxon>Trichinella</taxon>
    </lineage>
</organism>
<comment type="caution">
    <text evidence="1">The sequence shown here is derived from an EMBL/GenBank/DDBJ whole genome shotgun (WGS) entry which is preliminary data.</text>
</comment>
<proteinExistence type="predicted"/>